<protein>
    <submittedName>
        <fullName evidence="1">Sulfotransferase</fullName>
        <ecNumber evidence="1">2.8.2.-</ecNumber>
    </submittedName>
</protein>
<evidence type="ECO:0000313" key="2">
    <source>
        <dbReference type="Proteomes" id="UP001176471"/>
    </source>
</evidence>
<name>A0ABT8ZT96_9SPHN</name>
<dbReference type="Pfam" id="PF13469">
    <property type="entry name" value="Sulfotransfer_3"/>
    <property type="match status" value="1"/>
</dbReference>
<evidence type="ECO:0000313" key="1">
    <source>
        <dbReference type="EMBL" id="MDO7836681.1"/>
    </source>
</evidence>
<dbReference type="EC" id="2.8.2.-" evidence="1"/>
<keyword evidence="2" id="KW-1185">Reference proteome</keyword>
<gene>
    <name evidence="1" type="ORF">Q4610_16665</name>
</gene>
<proteinExistence type="predicted"/>
<dbReference type="SUPFAM" id="SSF52540">
    <property type="entry name" value="P-loop containing nucleoside triphosphate hydrolases"/>
    <property type="match status" value="1"/>
</dbReference>
<dbReference type="PANTHER" id="PTHR36451">
    <property type="entry name" value="PAPS-DEPENDENT SULFOTRANSFERASE STF3"/>
    <property type="match status" value="1"/>
</dbReference>
<dbReference type="Gene3D" id="3.40.50.300">
    <property type="entry name" value="P-loop containing nucleotide triphosphate hydrolases"/>
    <property type="match status" value="1"/>
</dbReference>
<organism evidence="1 2">
    <name type="scientific">Sphingobium cyanobacteriorum</name>
    <dbReference type="NCBI Taxonomy" id="3063954"/>
    <lineage>
        <taxon>Bacteria</taxon>
        <taxon>Pseudomonadati</taxon>
        <taxon>Pseudomonadota</taxon>
        <taxon>Alphaproteobacteria</taxon>
        <taxon>Sphingomonadales</taxon>
        <taxon>Sphingomonadaceae</taxon>
        <taxon>Sphingobium</taxon>
    </lineage>
</organism>
<dbReference type="GO" id="GO:0016740">
    <property type="term" value="F:transferase activity"/>
    <property type="evidence" value="ECO:0007669"/>
    <property type="project" value="UniProtKB-KW"/>
</dbReference>
<reference evidence="1" key="1">
    <citation type="submission" date="2023-07" db="EMBL/GenBank/DDBJ databases">
        <title>Bacterial whole genome sequence for Sphingobium sp. HBC34.</title>
        <authorList>
            <person name="Le V."/>
            <person name="Ko S.-R."/>
            <person name="Ahn C.-Y."/>
            <person name="Oh H.-M."/>
        </authorList>
    </citation>
    <scope>NUCLEOTIDE SEQUENCE</scope>
    <source>
        <strain evidence="1">HBC34</strain>
    </source>
</reference>
<dbReference type="InterPro" id="IPR027417">
    <property type="entry name" value="P-loop_NTPase"/>
</dbReference>
<dbReference type="EMBL" id="JAUQOM010000010">
    <property type="protein sequence ID" value="MDO7836681.1"/>
    <property type="molecule type" value="Genomic_DNA"/>
</dbReference>
<comment type="caution">
    <text evidence="1">The sequence shown here is derived from an EMBL/GenBank/DDBJ whole genome shotgun (WGS) entry which is preliminary data.</text>
</comment>
<sequence length="431" mass="47752">MLKGRSIDAATLTDVGRALAFPELPDGLAASNDKLRPVAAERWPFDPAHLIAAARDATGLSDFGDDYFRAVLDRLCRSAEEELDLSPVGRRNLYGQILDHLVQRLRFQDLWNRHPEILDETIEAPIFIVGLPRSGTTFLQQLLAQHPALRAVPFWENLAPLPQHDPAIRPPDDAPLIAQAERNVEGLRRFAPGLLALHQVAAEEPEEEIYLLGPGFASTVYEWVYILPSFGRWYASADHSAGYRHFRQILQTLQWMRGGGRRWLLKAPQHMEQLGPLRAAFPDAVIVETLRDPLTAAASLANLCCYGQRLRTDRPDPLATGAAAEAMIGRLVEAYVRDRPDNDPHFISVPFADLMGDPLPLAARVLAAAGVPMTDEARAAMAAYVADNGRKDRVPVNYGPADFGIDIPRLRARLDGYYARFGLTPDPKFVA</sequence>
<dbReference type="PANTHER" id="PTHR36451:SF1">
    <property type="entry name" value="OMEGA-HYDROXY-BETA-DIHYDROMENAQUINONE-9 SULFOTRANSFERASE STF3"/>
    <property type="match status" value="1"/>
</dbReference>
<dbReference type="InterPro" id="IPR052736">
    <property type="entry name" value="Stf3_sulfotransferase"/>
</dbReference>
<accession>A0ABT8ZT96</accession>
<dbReference type="RefSeq" id="WP_304537101.1">
    <property type="nucleotide sequence ID" value="NZ_JAUQOM010000010.1"/>
</dbReference>
<keyword evidence="1" id="KW-0808">Transferase</keyword>
<dbReference type="Proteomes" id="UP001176471">
    <property type="component" value="Unassembled WGS sequence"/>
</dbReference>